<dbReference type="PRINTS" id="PR00081">
    <property type="entry name" value="GDHRDH"/>
</dbReference>
<dbReference type="GO" id="GO:0006633">
    <property type="term" value="P:fatty acid biosynthetic process"/>
    <property type="evidence" value="ECO:0007669"/>
    <property type="project" value="UniProtKB-KW"/>
</dbReference>
<keyword evidence="6" id="KW-0520">NAD</keyword>
<dbReference type="AlphaFoldDB" id="A0A3B1CCZ6"/>
<dbReference type="GO" id="GO:0004318">
    <property type="term" value="F:enoyl-[acyl-carrier-protein] reductase (NADH) activity"/>
    <property type="evidence" value="ECO:0007669"/>
    <property type="project" value="UniProtKB-EC"/>
</dbReference>
<dbReference type="InterPro" id="IPR002347">
    <property type="entry name" value="SDR_fam"/>
</dbReference>
<dbReference type="PANTHER" id="PTHR43159:SF2">
    <property type="entry name" value="ENOYL-[ACYL-CARRIER-PROTEIN] REDUCTASE [NADH], CHLOROPLASTIC"/>
    <property type="match status" value="1"/>
</dbReference>
<dbReference type="EMBL" id="UOGE01000096">
    <property type="protein sequence ID" value="VAX24531.1"/>
    <property type="molecule type" value="Genomic_DNA"/>
</dbReference>
<reference evidence="9" key="1">
    <citation type="submission" date="2018-06" db="EMBL/GenBank/DDBJ databases">
        <authorList>
            <person name="Zhirakovskaya E."/>
        </authorList>
    </citation>
    <scope>NUCLEOTIDE SEQUENCE</scope>
</reference>
<gene>
    <name evidence="9" type="ORF">MNBD_NITROSPINAE02-1985</name>
</gene>
<dbReference type="PIRSF" id="PIRSF000094">
    <property type="entry name" value="Enoyl-ACP_rdct"/>
    <property type="match status" value="1"/>
</dbReference>
<keyword evidence="5 9" id="KW-0560">Oxidoreductase</keyword>
<comment type="pathway">
    <text evidence="1">Lipid metabolism.</text>
</comment>
<organism evidence="9">
    <name type="scientific">hydrothermal vent metagenome</name>
    <dbReference type="NCBI Taxonomy" id="652676"/>
    <lineage>
        <taxon>unclassified sequences</taxon>
        <taxon>metagenomes</taxon>
        <taxon>ecological metagenomes</taxon>
    </lineage>
</organism>
<dbReference type="Gene3D" id="3.40.50.720">
    <property type="entry name" value="NAD(P)-binding Rossmann-like Domain"/>
    <property type="match status" value="1"/>
</dbReference>
<accession>A0A3B1CCZ6</accession>
<dbReference type="InterPro" id="IPR036291">
    <property type="entry name" value="NAD(P)-bd_dom_sf"/>
</dbReference>
<evidence type="ECO:0000256" key="4">
    <source>
        <dbReference type="ARBA" id="ARBA00022832"/>
    </source>
</evidence>
<evidence type="ECO:0000256" key="3">
    <source>
        <dbReference type="ARBA" id="ARBA00022516"/>
    </source>
</evidence>
<evidence type="ECO:0000256" key="5">
    <source>
        <dbReference type="ARBA" id="ARBA00023002"/>
    </source>
</evidence>
<comment type="similarity">
    <text evidence="2">Belongs to the short-chain dehydrogenases/reductases (SDR) family. FabI subfamily.</text>
</comment>
<dbReference type="Pfam" id="PF13561">
    <property type="entry name" value="adh_short_C2"/>
    <property type="match status" value="1"/>
</dbReference>
<keyword evidence="8" id="KW-0275">Fatty acid biosynthesis</keyword>
<keyword evidence="4" id="KW-0276">Fatty acid metabolism</keyword>
<evidence type="ECO:0000256" key="1">
    <source>
        <dbReference type="ARBA" id="ARBA00005189"/>
    </source>
</evidence>
<dbReference type="EC" id="1.3.1.9" evidence="9"/>
<evidence type="ECO:0000313" key="9">
    <source>
        <dbReference type="EMBL" id="VAX24531.1"/>
    </source>
</evidence>
<dbReference type="CDD" id="cd05372">
    <property type="entry name" value="ENR_SDR"/>
    <property type="match status" value="1"/>
</dbReference>
<dbReference type="Gene3D" id="1.10.8.400">
    <property type="entry name" value="Enoyl acyl carrier protein reductase"/>
    <property type="match status" value="1"/>
</dbReference>
<name>A0A3B1CCZ6_9ZZZZ</name>
<dbReference type="SUPFAM" id="SSF51735">
    <property type="entry name" value="NAD(P)-binding Rossmann-fold domains"/>
    <property type="match status" value="1"/>
</dbReference>
<evidence type="ECO:0000256" key="2">
    <source>
        <dbReference type="ARBA" id="ARBA00009233"/>
    </source>
</evidence>
<keyword evidence="3" id="KW-0444">Lipid biosynthesis</keyword>
<evidence type="ECO:0000256" key="7">
    <source>
        <dbReference type="ARBA" id="ARBA00023098"/>
    </source>
</evidence>
<keyword evidence="7" id="KW-0443">Lipid metabolism</keyword>
<dbReference type="PANTHER" id="PTHR43159">
    <property type="entry name" value="ENOYL-[ACYL-CARRIER-PROTEIN] REDUCTASE"/>
    <property type="match status" value="1"/>
</dbReference>
<evidence type="ECO:0000256" key="8">
    <source>
        <dbReference type="ARBA" id="ARBA00023160"/>
    </source>
</evidence>
<proteinExistence type="inferred from homology"/>
<dbReference type="InterPro" id="IPR014358">
    <property type="entry name" value="Enoyl-ACP_Rdtase_NADH"/>
</dbReference>
<sequence length="255" mass="27226">MGIMEGKKGLVVGVANDRSIAWGIAKAAAREGAQLAFTYAGEQLGKRVRPLAESVGSSFVHQMDVSSDEEMDKAFESLKEHFGAIDFMVHGVAFSDRNELKGPYYNTSRANFLMTMNISVYSLTAITKRAIEIMPNGGSILTLTFYGSTKVITNYNVMGVAKAALEASVRYLAVDLGPKKIRVNAISAGAIKTLASAGIGNFKEMLSHGASRSPLKRNVTLDEVGNAGLYMLSDLSAGTTGEVHFVDTGYHTTGV</sequence>
<protein>
    <submittedName>
        <fullName evidence="9">Enoyl-[acyl-carrier-protein] reductase [NADH]</fullName>
        <ecNumber evidence="9">1.3.1.9</ecNumber>
    </submittedName>
</protein>
<evidence type="ECO:0000256" key="6">
    <source>
        <dbReference type="ARBA" id="ARBA00023027"/>
    </source>
</evidence>
<dbReference type="FunFam" id="3.40.50.720:FF:000054">
    <property type="entry name" value="Enoyl-[acyl-carrier-protein] reductase [NADH]"/>
    <property type="match status" value="1"/>
</dbReference>